<dbReference type="PANTHER" id="PTHR14856:SF9">
    <property type="entry name" value="PQ-LOOP REPEAT-CONTAINING PROTEIN 1"/>
    <property type="match status" value="1"/>
</dbReference>
<evidence type="ECO:0000256" key="4">
    <source>
        <dbReference type="ARBA" id="ARBA00023136"/>
    </source>
</evidence>
<dbReference type="GO" id="GO:0042147">
    <property type="term" value="P:retrograde transport, endosome to Golgi"/>
    <property type="evidence" value="ECO:0007669"/>
    <property type="project" value="TreeGrafter"/>
</dbReference>
<gene>
    <name evidence="6" type="ORF">OHK93_003953</name>
</gene>
<evidence type="ECO:0000256" key="5">
    <source>
        <dbReference type="SAM" id="Phobius"/>
    </source>
</evidence>
<dbReference type="Proteomes" id="UP001161017">
    <property type="component" value="Unassembled WGS sequence"/>
</dbReference>
<comment type="caution">
    <text evidence="6">The sequence shown here is derived from an EMBL/GenBank/DDBJ whole genome shotgun (WGS) entry which is preliminary data.</text>
</comment>
<dbReference type="EMBL" id="JAPUFD010000002">
    <property type="protein sequence ID" value="MDI1485764.1"/>
    <property type="molecule type" value="Genomic_DNA"/>
</dbReference>
<evidence type="ECO:0000256" key="3">
    <source>
        <dbReference type="ARBA" id="ARBA00022989"/>
    </source>
</evidence>
<evidence type="ECO:0000313" key="7">
    <source>
        <dbReference type="Proteomes" id="UP001161017"/>
    </source>
</evidence>
<keyword evidence="2 5" id="KW-0812">Transmembrane</keyword>
<dbReference type="GO" id="GO:0016020">
    <property type="term" value="C:membrane"/>
    <property type="evidence" value="ECO:0007669"/>
    <property type="project" value="UniProtKB-SubCell"/>
</dbReference>
<evidence type="ECO:0000313" key="6">
    <source>
        <dbReference type="EMBL" id="MDI1485764.1"/>
    </source>
</evidence>
<dbReference type="AlphaFoldDB" id="A0AA43QI52"/>
<sequence length="243" mass="27099">MALLATAISLLAPLFLILSPLTSYTDQILSIHATHTSAGFSLDIPFIMLTASILKIFYWPGARYDVALLIQAVVMVGVQVVLLKVALDNRPTQKDAGPFQGLEGGRPYKFWRWRSQRPYWEYLALLTLALLAFQTFLQPGPSSSYTQLIGYMGLAIEAILPIPQILANHRAQSCKGFRVSVLANWLLGDAMKMGFFFLAEEGKIPWAFKLCGIFQAACDVGLGVQYWMFGDESRDALERIEKD</sequence>
<comment type="subcellular location">
    <subcellularLocation>
        <location evidence="1">Membrane</location>
        <topology evidence="1">Multi-pass membrane protein</topology>
    </subcellularLocation>
</comment>
<evidence type="ECO:0000256" key="1">
    <source>
        <dbReference type="ARBA" id="ARBA00004141"/>
    </source>
</evidence>
<feature type="transmembrane region" description="Helical" evidence="5">
    <location>
        <begin position="149"/>
        <end position="167"/>
    </location>
</feature>
<proteinExistence type="predicted"/>
<dbReference type="GO" id="GO:0005829">
    <property type="term" value="C:cytosol"/>
    <property type="evidence" value="ECO:0007669"/>
    <property type="project" value="GOC"/>
</dbReference>
<reference evidence="6" key="1">
    <citation type="journal article" date="2023" name="Genome Biol. Evol.">
        <title>First Whole Genome Sequence and Flow Cytometry Genome Size Data for the Lichen-Forming Fungus Ramalina farinacea (Ascomycota).</title>
        <authorList>
            <person name="Llewellyn T."/>
            <person name="Mian S."/>
            <person name="Hill R."/>
            <person name="Leitch I.J."/>
            <person name="Gaya E."/>
        </authorList>
    </citation>
    <scope>NUCLEOTIDE SEQUENCE</scope>
    <source>
        <strain evidence="6">LIQ254RAFAR</strain>
    </source>
</reference>
<dbReference type="GO" id="GO:0005768">
    <property type="term" value="C:endosome"/>
    <property type="evidence" value="ECO:0007669"/>
    <property type="project" value="TreeGrafter"/>
</dbReference>
<accession>A0AA43QI52</accession>
<feature type="transmembrane region" description="Helical" evidence="5">
    <location>
        <begin position="39"/>
        <end position="59"/>
    </location>
</feature>
<dbReference type="FunFam" id="1.20.1280.290:FF:000005">
    <property type="entry name" value="PQ-loop repeat-containing protein 1"/>
    <property type="match status" value="1"/>
</dbReference>
<keyword evidence="7" id="KW-1185">Reference proteome</keyword>
<keyword evidence="4 5" id="KW-0472">Membrane</keyword>
<feature type="transmembrane region" description="Helical" evidence="5">
    <location>
        <begin position="119"/>
        <end position="137"/>
    </location>
</feature>
<evidence type="ECO:0000256" key="2">
    <source>
        <dbReference type="ARBA" id="ARBA00022692"/>
    </source>
</evidence>
<name>A0AA43QI52_9LECA</name>
<protein>
    <recommendedName>
        <fullName evidence="8">PQ-loop repeat-containing protein 1</fullName>
    </recommendedName>
</protein>
<dbReference type="Gene3D" id="1.20.1280.290">
    <property type="match status" value="1"/>
</dbReference>
<dbReference type="Pfam" id="PF04193">
    <property type="entry name" value="PQ-loop"/>
    <property type="match status" value="1"/>
</dbReference>
<dbReference type="PANTHER" id="PTHR14856">
    <property type="entry name" value="PQ-LOOP REPEAT-CONTAINING PROTEIN 1-LIKE PROTEIN"/>
    <property type="match status" value="1"/>
</dbReference>
<dbReference type="GO" id="GO:0045332">
    <property type="term" value="P:phospholipid translocation"/>
    <property type="evidence" value="ECO:0007669"/>
    <property type="project" value="TreeGrafter"/>
</dbReference>
<organism evidence="6 7">
    <name type="scientific">Ramalina farinacea</name>
    <dbReference type="NCBI Taxonomy" id="258253"/>
    <lineage>
        <taxon>Eukaryota</taxon>
        <taxon>Fungi</taxon>
        <taxon>Dikarya</taxon>
        <taxon>Ascomycota</taxon>
        <taxon>Pezizomycotina</taxon>
        <taxon>Lecanoromycetes</taxon>
        <taxon>OSLEUM clade</taxon>
        <taxon>Lecanoromycetidae</taxon>
        <taxon>Lecanorales</taxon>
        <taxon>Lecanorineae</taxon>
        <taxon>Ramalinaceae</taxon>
        <taxon>Ramalina</taxon>
    </lineage>
</organism>
<evidence type="ECO:0008006" key="8">
    <source>
        <dbReference type="Google" id="ProtNLM"/>
    </source>
</evidence>
<keyword evidence="3 5" id="KW-1133">Transmembrane helix</keyword>
<dbReference type="GO" id="GO:0005802">
    <property type="term" value="C:trans-Golgi network"/>
    <property type="evidence" value="ECO:0007669"/>
    <property type="project" value="TreeGrafter"/>
</dbReference>
<dbReference type="InterPro" id="IPR006603">
    <property type="entry name" value="PQ-loop_rpt"/>
</dbReference>
<dbReference type="InterPro" id="IPR052241">
    <property type="entry name" value="SLC66/Scramblase_ANY1"/>
</dbReference>